<reference evidence="2" key="2">
    <citation type="submission" date="2021-04" db="EMBL/GenBank/DDBJ databases">
        <authorList>
            <person name="Gilroy R."/>
        </authorList>
    </citation>
    <scope>NUCLEOTIDE SEQUENCE</scope>
    <source>
        <strain evidence="2">A6-441</strain>
    </source>
</reference>
<gene>
    <name evidence="2" type="ORF">IAA47_01885</name>
</gene>
<dbReference type="Proteomes" id="UP000724657">
    <property type="component" value="Unassembled WGS sequence"/>
</dbReference>
<dbReference type="AlphaFoldDB" id="A0A9E2KWG4"/>
<dbReference type="InterPro" id="IPR013610">
    <property type="entry name" value="ArdC_N"/>
</dbReference>
<reference evidence="2" key="1">
    <citation type="journal article" date="2021" name="PeerJ">
        <title>Extensive microbial diversity within the chicken gut microbiome revealed by metagenomics and culture.</title>
        <authorList>
            <person name="Gilroy R."/>
            <person name="Ravi A."/>
            <person name="Getino M."/>
            <person name="Pursley I."/>
            <person name="Horton D.L."/>
            <person name="Alikhan N.F."/>
            <person name="Baker D."/>
            <person name="Gharbi K."/>
            <person name="Hall N."/>
            <person name="Watson M."/>
            <person name="Adriaenssens E.M."/>
            <person name="Foster-Nyarko E."/>
            <person name="Jarju S."/>
            <person name="Secka A."/>
            <person name="Antonio M."/>
            <person name="Oren A."/>
            <person name="Chaudhuri R.R."/>
            <person name="La Ragione R."/>
            <person name="Hildebrand F."/>
            <person name="Pallen M.J."/>
        </authorList>
    </citation>
    <scope>NUCLEOTIDE SEQUENCE</scope>
    <source>
        <strain evidence="2">A6-441</strain>
    </source>
</reference>
<dbReference type="GO" id="GO:0003697">
    <property type="term" value="F:single-stranded DNA binding"/>
    <property type="evidence" value="ECO:0007669"/>
    <property type="project" value="InterPro"/>
</dbReference>
<evidence type="ECO:0000259" key="1">
    <source>
        <dbReference type="Pfam" id="PF08401"/>
    </source>
</evidence>
<name>A0A9E2KWG4_9FUSO</name>
<comment type="caution">
    <text evidence="2">The sequence shown here is derived from an EMBL/GenBank/DDBJ whole genome shotgun (WGS) entry which is preliminary data.</text>
</comment>
<dbReference type="Pfam" id="PF08401">
    <property type="entry name" value="ArdcN"/>
    <property type="match status" value="1"/>
</dbReference>
<feature type="domain" description="N-terminal" evidence="1">
    <location>
        <begin position="9"/>
        <end position="97"/>
    </location>
</feature>
<proteinExistence type="predicted"/>
<organism evidence="2 3">
    <name type="scientific">Candidatus Fusobacterium pullicola</name>
    <dbReference type="NCBI Taxonomy" id="2838601"/>
    <lineage>
        <taxon>Bacteria</taxon>
        <taxon>Fusobacteriati</taxon>
        <taxon>Fusobacteriota</taxon>
        <taxon>Fusobacteriia</taxon>
        <taxon>Fusobacteriales</taxon>
        <taxon>Fusobacteriaceae</taxon>
        <taxon>Fusobacterium</taxon>
    </lineage>
</organism>
<protein>
    <recommendedName>
        <fullName evidence="1">N-terminal domain-containing protein</fullName>
    </recommendedName>
</protein>
<evidence type="ECO:0000313" key="3">
    <source>
        <dbReference type="Proteomes" id="UP000724657"/>
    </source>
</evidence>
<evidence type="ECO:0000313" key="2">
    <source>
        <dbReference type="EMBL" id="MBU3841743.1"/>
    </source>
</evidence>
<dbReference type="EMBL" id="JAHLFN010000016">
    <property type="protein sequence ID" value="MBU3841743.1"/>
    <property type="molecule type" value="Genomic_DNA"/>
</dbReference>
<accession>A0A9E2KWG4</accession>
<sequence length="281" mass="32687">MENKNLLKIIEGIKENINDKIKDFLENSQELKDFIEFRRKNFYNYSIRNNILIYKQDKTATMVASFKRWKELGYNIKKGAKAIQILVPLISKKIVDGKEEQHVYGYRYANVFDIKNTIATDKAVAIPEIDTRMKRGESKYKITELFKKSKEIVEQYLPVNIVKELHARGCTDGNTIKLRKDKYAAMSGTLMHEFTHYLNHFKEDVKSQNQEEVEAEIGAMLYGSYFNLDISGKYKYIALWKSKDVRLDEAFDVALSSFEELLYGSIDKKGLIDLIEGNEEA</sequence>